<dbReference type="Gene3D" id="3.30.930.10">
    <property type="entry name" value="Bira Bifunctional Protein, Domain 2"/>
    <property type="match status" value="1"/>
</dbReference>
<dbReference type="InterPro" id="IPR013196">
    <property type="entry name" value="HTH_11"/>
</dbReference>
<keyword evidence="1 6" id="KW-0436">Ligase</keyword>
<evidence type="ECO:0000256" key="1">
    <source>
        <dbReference type="ARBA" id="ARBA00022598"/>
    </source>
</evidence>
<dbReference type="Proteomes" id="UP000294641">
    <property type="component" value="Unassembled WGS sequence"/>
</dbReference>
<dbReference type="EC" id="6.3.4.15" evidence="6"/>
<dbReference type="CDD" id="cd16442">
    <property type="entry name" value="BPL"/>
    <property type="match status" value="1"/>
</dbReference>
<dbReference type="GO" id="GO:0016740">
    <property type="term" value="F:transferase activity"/>
    <property type="evidence" value="ECO:0007669"/>
    <property type="project" value="UniProtKB-ARBA"/>
</dbReference>
<dbReference type="InterPro" id="IPR036390">
    <property type="entry name" value="WH_DNA-bd_sf"/>
</dbReference>
<sequence>MSGTYKHEILKKLQHANGEAISGQQLADDFELSRTAIWKYIKQLEEEGYVFETIRKKGYILKSQPNLIDALKIKAALETETFGEQIIFKETLPSTQPEAHQLAQQGAPAGTIVICEEQTSGRGRMQREWKSQKGKGIWMSVILRPNVPPYEAPQFTLVAAVAIAKAIEEVADIRPEIKWPNDLLIDGLKITGILTELQADPDRVNALIMGIGINVNHETDDFPEDIRDIATSLKLQTGKEIDRAKLIARILLHLENYSNMYVESGFQPIKKEWENYSCTIGQQIKVSTINEVFYGKAVAITNDGVLKVQLPDGETRSVYSADIEISK</sequence>
<dbReference type="PANTHER" id="PTHR12835">
    <property type="entry name" value="BIOTIN PROTEIN LIGASE"/>
    <property type="match status" value="1"/>
</dbReference>
<comment type="function">
    <text evidence="6">Acts both as a biotin--[acetyl-CoA-carboxylase] ligase and a repressor.</text>
</comment>
<keyword evidence="2 6" id="KW-0547">Nucleotide-binding</keyword>
<evidence type="ECO:0000313" key="9">
    <source>
        <dbReference type="EMBL" id="TDR36556.1"/>
    </source>
</evidence>
<dbReference type="GO" id="GO:0003677">
    <property type="term" value="F:DNA binding"/>
    <property type="evidence" value="ECO:0007669"/>
    <property type="project" value="UniProtKB-UniRule"/>
</dbReference>
<dbReference type="NCBIfam" id="TIGR00121">
    <property type="entry name" value="birA_ligase"/>
    <property type="match status" value="1"/>
</dbReference>
<name>A0A2U3ABC5_9BACL</name>
<reference evidence="9 11" key="2">
    <citation type="submission" date="2019-03" db="EMBL/GenBank/DDBJ databases">
        <title>Genomic Encyclopedia of Type Strains, Phase IV (KMG-IV): sequencing the most valuable type-strain genomes for metagenomic binning, comparative biology and taxonomic classification.</title>
        <authorList>
            <person name="Goeker M."/>
        </authorList>
    </citation>
    <scope>NUCLEOTIDE SEQUENCE [LARGE SCALE GENOMIC DNA]</scope>
    <source>
        <strain evidence="9 11">DSM 20580</strain>
    </source>
</reference>
<dbReference type="Pfam" id="PF03099">
    <property type="entry name" value="BPL_LplA_LipB"/>
    <property type="match status" value="1"/>
</dbReference>
<evidence type="ECO:0000313" key="8">
    <source>
        <dbReference type="EMBL" id="STX09339.1"/>
    </source>
</evidence>
<evidence type="ECO:0000256" key="5">
    <source>
        <dbReference type="ARBA" id="ARBA00023267"/>
    </source>
</evidence>
<organism evidence="8 10">
    <name type="scientific">Kurthia zopfii</name>
    <dbReference type="NCBI Taxonomy" id="1650"/>
    <lineage>
        <taxon>Bacteria</taxon>
        <taxon>Bacillati</taxon>
        <taxon>Bacillota</taxon>
        <taxon>Bacilli</taxon>
        <taxon>Bacillales</taxon>
        <taxon>Caryophanaceae</taxon>
        <taxon>Kurthia</taxon>
    </lineage>
</organism>
<dbReference type="EMBL" id="SNZG01000024">
    <property type="protein sequence ID" value="TDR36556.1"/>
    <property type="molecule type" value="Genomic_DNA"/>
</dbReference>
<keyword evidence="4 6" id="KW-0238">DNA-binding</keyword>
<comment type="catalytic activity">
    <reaction evidence="6">
        <text>biotin + L-lysyl-[protein] + ATP = N(6)-biotinyl-L-lysyl-[protein] + AMP + diphosphate + H(+)</text>
        <dbReference type="Rhea" id="RHEA:11756"/>
        <dbReference type="Rhea" id="RHEA-COMP:9752"/>
        <dbReference type="Rhea" id="RHEA-COMP:10505"/>
        <dbReference type="ChEBI" id="CHEBI:15378"/>
        <dbReference type="ChEBI" id="CHEBI:29969"/>
        <dbReference type="ChEBI" id="CHEBI:30616"/>
        <dbReference type="ChEBI" id="CHEBI:33019"/>
        <dbReference type="ChEBI" id="CHEBI:57586"/>
        <dbReference type="ChEBI" id="CHEBI:83144"/>
        <dbReference type="ChEBI" id="CHEBI:456215"/>
        <dbReference type="EC" id="6.3.4.15"/>
    </reaction>
</comment>
<dbReference type="InterPro" id="IPR045864">
    <property type="entry name" value="aa-tRNA-synth_II/BPL/LPL"/>
</dbReference>
<keyword evidence="3 6" id="KW-0067">ATP-binding</keyword>
<dbReference type="GO" id="GO:0006355">
    <property type="term" value="P:regulation of DNA-templated transcription"/>
    <property type="evidence" value="ECO:0007669"/>
    <property type="project" value="UniProtKB-UniRule"/>
</dbReference>
<evidence type="ECO:0000256" key="3">
    <source>
        <dbReference type="ARBA" id="ARBA00022840"/>
    </source>
</evidence>
<dbReference type="GO" id="GO:0004077">
    <property type="term" value="F:biotin--[biotin carboxyl-carrier protein] ligase activity"/>
    <property type="evidence" value="ECO:0007669"/>
    <property type="project" value="UniProtKB-UniRule"/>
</dbReference>
<dbReference type="EMBL" id="UGNP01000001">
    <property type="protein sequence ID" value="STX09339.1"/>
    <property type="molecule type" value="Genomic_DNA"/>
</dbReference>
<dbReference type="InterPro" id="IPR008988">
    <property type="entry name" value="Transcriptional_repressor_C"/>
</dbReference>
<evidence type="ECO:0000256" key="6">
    <source>
        <dbReference type="HAMAP-Rule" id="MF_00978"/>
    </source>
</evidence>
<dbReference type="RefSeq" id="WP_109350140.1">
    <property type="nucleotide sequence ID" value="NZ_BJUE01000057.1"/>
</dbReference>
<keyword evidence="6" id="KW-0804">Transcription</keyword>
<dbReference type="InterPro" id="IPR036388">
    <property type="entry name" value="WH-like_DNA-bd_sf"/>
</dbReference>
<proteinExistence type="inferred from homology"/>
<comment type="similarity">
    <text evidence="6">Belongs to the biotin--protein ligase family.</text>
</comment>
<dbReference type="OrthoDB" id="9807064at2"/>
<dbReference type="CDD" id="cd00090">
    <property type="entry name" value="HTH_ARSR"/>
    <property type="match status" value="1"/>
</dbReference>
<dbReference type="InterPro" id="IPR004408">
    <property type="entry name" value="Biotin_CoA_COase_ligase"/>
</dbReference>
<dbReference type="InterPro" id="IPR030855">
    <property type="entry name" value="Bifunct_BirA"/>
</dbReference>
<feature type="DNA-binding region" description="H-T-H motif" evidence="6">
    <location>
        <begin position="23"/>
        <end position="42"/>
    </location>
</feature>
<dbReference type="Pfam" id="PF02237">
    <property type="entry name" value="BPL_C"/>
    <property type="match status" value="1"/>
</dbReference>
<dbReference type="InterPro" id="IPR004143">
    <property type="entry name" value="BPL_LPL_catalytic"/>
</dbReference>
<feature type="binding site" evidence="6">
    <location>
        <position position="189"/>
    </location>
    <ligand>
        <name>biotin</name>
        <dbReference type="ChEBI" id="CHEBI:57586"/>
    </ligand>
</feature>
<accession>A0A2U3ABC5</accession>
<dbReference type="GO" id="GO:0009249">
    <property type="term" value="P:protein lipoylation"/>
    <property type="evidence" value="ECO:0007669"/>
    <property type="project" value="UniProtKB-ARBA"/>
</dbReference>
<evidence type="ECO:0000259" key="7">
    <source>
        <dbReference type="PROSITE" id="PS51733"/>
    </source>
</evidence>
<feature type="domain" description="BPL/LPL catalytic" evidence="7">
    <location>
        <begin position="71"/>
        <end position="262"/>
    </location>
</feature>
<evidence type="ECO:0000256" key="2">
    <source>
        <dbReference type="ARBA" id="ARBA00022741"/>
    </source>
</evidence>
<feature type="binding site" evidence="6">
    <location>
        <position position="118"/>
    </location>
    <ligand>
        <name>biotin</name>
        <dbReference type="ChEBI" id="CHEBI:57586"/>
    </ligand>
</feature>
<feature type="binding site" evidence="6">
    <location>
        <begin position="122"/>
        <end position="124"/>
    </location>
    <ligand>
        <name>biotin</name>
        <dbReference type="ChEBI" id="CHEBI:57586"/>
    </ligand>
</feature>
<evidence type="ECO:0000313" key="10">
    <source>
        <dbReference type="Proteomes" id="UP000254330"/>
    </source>
</evidence>
<comment type="caution">
    <text evidence="8">The sequence shown here is derived from an EMBL/GenBank/DDBJ whole genome shotgun (WGS) entry which is preliminary data.</text>
</comment>
<dbReference type="GO" id="GO:0005737">
    <property type="term" value="C:cytoplasm"/>
    <property type="evidence" value="ECO:0007669"/>
    <property type="project" value="TreeGrafter"/>
</dbReference>
<keyword evidence="6" id="KW-0805">Transcription regulation</keyword>
<comment type="caution">
    <text evidence="6">Lacks conserved residue(s) required for the propagation of feature annotation.</text>
</comment>
<protein>
    <recommendedName>
        <fullName evidence="6">Bifunctional ligase/repressor BirA</fullName>
    </recommendedName>
    <alternativeName>
        <fullName evidence="6">Biotin--[acetyl-CoA-carboxylase] ligase</fullName>
        <ecNumber evidence="6">6.3.4.15</ecNumber>
    </alternativeName>
    <alternativeName>
        <fullName evidence="6">Biotin--protein ligase</fullName>
    </alternativeName>
    <alternativeName>
        <fullName evidence="6">Biotin-[acetyl-CoA carboxylase] synthetase</fullName>
    </alternativeName>
</protein>
<dbReference type="AlphaFoldDB" id="A0A2U3ABC5"/>
<dbReference type="Gene3D" id="2.30.30.100">
    <property type="match status" value="1"/>
</dbReference>
<dbReference type="Gene3D" id="1.10.10.10">
    <property type="entry name" value="Winged helix-like DNA-binding domain superfamily/Winged helix DNA-binding domain"/>
    <property type="match status" value="1"/>
</dbReference>
<keyword evidence="11" id="KW-1185">Reference proteome</keyword>
<dbReference type="PANTHER" id="PTHR12835:SF5">
    <property type="entry name" value="BIOTIN--PROTEIN LIGASE"/>
    <property type="match status" value="1"/>
</dbReference>
<evidence type="ECO:0000256" key="4">
    <source>
        <dbReference type="ARBA" id="ARBA00023125"/>
    </source>
</evidence>
<keyword evidence="5 6" id="KW-0092">Biotin</keyword>
<dbReference type="GO" id="GO:0005524">
    <property type="term" value="F:ATP binding"/>
    <property type="evidence" value="ECO:0007669"/>
    <property type="project" value="UniProtKB-UniRule"/>
</dbReference>
<dbReference type="Proteomes" id="UP000254330">
    <property type="component" value="Unassembled WGS sequence"/>
</dbReference>
<dbReference type="Pfam" id="PF08279">
    <property type="entry name" value="HTH_11"/>
    <property type="match status" value="1"/>
</dbReference>
<dbReference type="HAMAP" id="MF_00978">
    <property type="entry name" value="Bifunct_BirA"/>
    <property type="match status" value="1"/>
</dbReference>
<reference evidence="8 10" key="1">
    <citation type="submission" date="2018-06" db="EMBL/GenBank/DDBJ databases">
        <authorList>
            <consortium name="Pathogen Informatics"/>
            <person name="Doyle S."/>
        </authorList>
    </citation>
    <scope>NUCLEOTIDE SEQUENCE [LARGE SCALE GENOMIC DNA]</scope>
    <source>
        <strain evidence="8 10">NCTC10597</strain>
    </source>
</reference>
<dbReference type="SUPFAM" id="SSF55681">
    <property type="entry name" value="Class II aaRS and biotin synthetases"/>
    <property type="match status" value="1"/>
</dbReference>
<evidence type="ECO:0000313" key="11">
    <source>
        <dbReference type="Proteomes" id="UP000294641"/>
    </source>
</evidence>
<dbReference type="SUPFAM" id="SSF46785">
    <property type="entry name" value="Winged helix' DNA-binding domain"/>
    <property type="match status" value="1"/>
</dbReference>
<dbReference type="PROSITE" id="PS51733">
    <property type="entry name" value="BPL_LPL_CATALYTIC"/>
    <property type="match status" value="1"/>
</dbReference>
<gene>
    <name evidence="6 8" type="primary">birA</name>
    <name evidence="9" type="ORF">DFR61_12419</name>
    <name evidence="8" type="ORF">NCTC10597_01011</name>
</gene>
<dbReference type="InterPro" id="IPR003142">
    <property type="entry name" value="BPL_C"/>
</dbReference>
<dbReference type="InterPro" id="IPR011991">
    <property type="entry name" value="ArsR-like_HTH"/>
</dbReference>
<dbReference type="SUPFAM" id="SSF50037">
    <property type="entry name" value="C-terminal domain of transcriptional repressors"/>
    <property type="match status" value="1"/>
</dbReference>
<keyword evidence="6" id="KW-0678">Repressor</keyword>